<reference evidence="15 16" key="1">
    <citation type="journal article" date="2012" name="Nat. Genet.">
        <title>The yak genome and adaptation to life at high altitude.</title>
        <authorList>
            <person name="Qiu Q."/>
            <person name="Zhang G."/>
            <person name="Ma T."/>
            <person name="Qian W."/>
            <person name="Wang J."/>
            <person name="Ye Z."/>
            <person name="Cao C."/>
            <person name="Hu Q."/>
            <person name="Kim J."/>
            <person name="Larkin D.M."/>
            <person name="Auvil L."/>
            <person name="Capitanu B."/>
            <person name="Ma J."/>
            <person name="Lewin H.A."/>
            <person name="Qian X."/>
            <person name="Lang Y."/>
            <person name="Zhou R."/>
            <person name="Wang L."/>
            <person name="Wang K."/>
            <person name="Xia J."/>
            <person name="Liao S."/>
            <person name="Pan S."/>
            <person name="Lu X."/>
            <person name="Hou H."/>
            <person name="Wang Y."/>
            <person name="Zang X."/>
            <person name="Yin Y."/>
            <person name="Ma H."/>
            <person name="Zhang J."/>
            <person name="Wang Z."/>
            <person name="Zhang Y."/>
            <person name="Zhang D."/>
            <person name="Yonezawa T."/>
            <person name="Hasegawa M."/>
            <person name="Zhong Y."/>
            <person name="Liu W."/>
            <person name="Zhang Y."/>
            <person name="Huang Z."/>
            <person name="Zhang S."/>
            <person name="Long R."/>
            <person name="Yang H."/>
            <person name="Wang J."/>
            <person name="Lenstra J.A."/>
            <person name="Cooper D.N."/>
            <person name="Wu Y."/>
            <person name="Wang J."/>
            <person name="Shi P."/>
            <person name="Wang J."/>
            <person name="Liu J."/>
        </authorList>
    </citation>
    <scope>NUCLEOTIDE SEQUENCE [LARGE SCALE GENOMIC DNA]</scope>
    <source>
        <strain evidence="16">yakQH1</strain>
    </source>
</reference>
<dbReference type="PROSITE" id="PS50262">
    <property type="entry name" value="G_PROTEIN_RECEP_F1_2"/>
    <property type="match status" value="1"/>
</dbReference>
<dbReference type="PANTHER" id="PTHR24062">
    <property type="entry name" value="VOMERONASAL TYPE-1 RECEPTOR"/>
    <property type="match status" value="1"/>
</dbReference>
<keyword evidence="12 13" id="KW-0807">Transducer</keyword>
<dbReference type="Gene3D" id="1.20.1070.10">
    <property type="entry name" value="Rhodopsin 7-helix transmembrane proteins"/>
    <property type="match status" value="1"/>
</dbReference>
<evidence type="ECO:0000256" key="10">
    <source>
        <dbReference type="ARBA" id="ARBA00023170"/>
    </source>
</evidence>
<comment type="function">
    <text evidence="1">Putative pheromone receptor.</text>
</comment>
<evidence type="ECO:0000256" key="1">
    <source>
        <dbReference type="ARBA" id="ARBA00003878"/>
    </source>
</evidence>
<feature type="transmembrane region" description="Helical" evidence="13">
    <location>
        <begin position="139"/>
        <end position="160"/>
    </location>
</feature>
<evidence type="ECO:0000256" key="13">
    <source>
        <dbReference type="RuleBase" id="RU364061"/>
    </source>
</evidence>
<dbReference type="STRING" id="72004.ENSBMUP00000014147"/>
<name>L8I090_9CETA</name>
<proteinExistence type="inferred from homology"/>
<evidence type="ECO:0000256" key="7">
    <source>
        <dbReference type="ARBA" id="ARBA00022989"/>
    </source>
</evidence>
<evidence type="ECO:0000259" key="14">
    <source>
        <dbReference type="PROSITE" id="PS50262"/>
    </source>
</evidence>
<dbReference type="PRINTS" id="PR01534">
    <property type="entry name" value="VOMERONASL1R"/>
</dbReference>
<feature type="transmembrane region" description="Helical" evidence="13">
    <location>
        <begin position="59"/>
        <end position="77"/>
    </location>
</feature>
<comment type="similarity">
    <text evidence="3 13">Belongs to the G-protein coupled receptor 1 family.</text>
</comment>
<evidence type="ECO:0000256" key="5">
    <source>
        <dbReference type="ARBA" id="ARBA00022507"/>
    </source>
</evidence>
<keyword evidence="6 13" id="KW-0812">Transmembrane</keyword>
<feature type="transmembrane region" description="Helical" evidence="13">
    <location>
        <begin position="249"/>
        <end position="271"/>
    </location>
</feature>
<keyword evidence="8 13" id="KW-0297">G-protein coupled receptor</keyword>
<feature type="domain" description="G-protein coupled receptors family 1 profile" evidence="14">
    <location>
        <begin position="36"/>
        <end position="298"/>
    </location>
</feature>
<dbReference type="GO" id="GO:0007606">
    <property type="term" value="P:sensory perception of chemical stimulus"/>
    <property type="evidence" value="ECO:0007669"/>
    <property type="project" value="UniProtKB-ARBA"/>
</dbReference>
<dbReference type="GO" id="GO:0019236">
    <property type="term" value="P:response to pheromone"/>
    <property type="evidence" value="ECO:0007669"/>
    <property type="project" value="UniProtKB-KW"/>
</dbReference>
<keyword evidence="7 13" id="KW-1133">Transmembrane helix</keyword>
<dbReference type="Pfam" id="PF03402">
    <property type="entry name" value="V1R"/>
    <property type="match status" value="1"/>
</dbReference>
<keyword evidence="10 13" id="KW-0675">Receptor</keyword>
<organism evidence="15 16">
    <name type="scientific">Bos mutus</name>
    <name type="common">wild yak</name>
    <dbReference type="NCBI Taxonomy" id="72004"/>
    <lineage>
        <taxon>Eukaryota</taxon>
        <taxon>Metazoa</taxon>
        <taxon>Chordata</taxon>
        <taxon>Craniata</taxon>
        <taxon>Vertebrata</taxon>
        <taxon>Euteleostomi</taxon>
        <taxon>Mammalia</taxon>
        <taxon>Eutheria</taxon>
        <taxon>Laurasiatheria</taxon>
        <taxon>Artiodactyla</taxon>
        <taxon>Ruminantia</taxon>
        <taxon>Pecora</taxon>
        <taxon>Bovidae</taxon>
        <taxon>Bovinae</taxon>
        <taxon>Bos</taxon>
    </lineage>
</organism>
<evidence type="ECO:0000256" key="2">
    <source>
        <dbReference type="ARBA" id="ARBA00004651"/>
    </source>
</evidence>
<evidence type="ECO:0000256" key="6">
    <source>
        <dbReference type="ARBA" id="ARBA00022692"/>
    </source>
</evidence>
<dbReference type="AlphaFoldDB" id="L8I090"/>
<sequence length="325" mass="36538">SSSEDNHQLLRPDSMAAGDLAAGFILLSQTVFGMLGNFSLLYHYLFLYCTGYRLRTVDLIVKNLIVGNILVLFSAGFHSTMTNFGWNHLNSGSACRFFAYVRGVGRGTSIGITCILSVFQAITISPRNSRWAKLKVQALKFIVPSIFLCWILNLLVNLNYPIFVTRIMNNKSVTNRKSFRHCTAIHHDRSGDIFTAMMFFPVVLCFLLMIWTSGSTVFILYRHKQRVQNFHRISVSSISSAESRATKTILLLVSIFVIFNLSSISYIVLGLLNNPSLFISTMSSIITSYFPTVSPFLLMSRDSTISRLCFAGKRNTNAPTLTRKM</sequence>
<evidence type="ECO:0000256" key="9">
    <source>
        <dbReference type="ARBA" id="ARBA00023136"/>
    </source>
</evidence>
<dbReference type="GO" id="GO:0005886">
    <property type="term" value="C:plasma membrane"/>
    <property type="evidence" value="ECO:0007669"/>
    <property type="project" value="UniProtKB-SubCell"/>
</dbReference>
<feature type="transmembrane region" description="Helical" evidence="13">
    <location>
        <begin position="97"/>
        <end position="119"/>
    </location>
</feature>
<evidence type="ECO:0000256" key="12">
    <source>
        <dbReference type="ARBA" id="ARBA00023224"/>
    </source>
</evidence>
<keyword evidence="11" id="KW-0325">Glycoprotein</keyword>
<dbReference type="FunFam" id="1.20.1070.10:FF:000033">
    <property type="entry name" value="Vomeronasal type-1 receptor"/>
    <property type="match status" value="1"/>
</dbReference>
<evidence type="ECO:0000256" key="8">
    <source>
        <dbReference type="ARBA" id="ARBA00023040"/>
    </source>
</evidence>
<dbReference type="GO" id="GO:0016503">
    <property type="term" value="F:pheromone receptor activity"/>
    <property type="evidence" value="ECO:0007669"/>
    <property type="project" value="InterPro"/>
</dbReference>
<feature type="transmembrane region" description="Helical" evidence="13">
    <location>
        <begin position="277"/>
        <end position="298"/>
    </location>
</feature>
<evidence type="ECO:0000313" key="16">
    <source>
        <dbReference type="Proteomes" id="UP000011080"/>
    </source>
</evidence>
<keyword evidence="5 13" id="KW-0589">Pheromone response</keyword>
<evidence type="ECO:0000256" key="3">
    <source>
        <dbReference type="ARBA" id="ARBA00010663"/>
    </source>
</evidence>
<comment type="subcellular location">
    <subcellularLocation>
        <location evidence="2 13">Cell membrane</location>
        <topology evidence="2 13">Multi-pass membrane protein</topology>
    </subcellularLocation>
</comment>
<dbReference type="EMBL" id="JH882413">
    <property type="protein sequence ID" value="ELR49536.1"/>
    <property type="molecule type" value="Genomic_DNA"/>
</dbReference>
<dbReference type="InterPro" id="IPR017452">
    <property type="entry name" value="GPCR_Rhodpsn_7TM"/>
</dbReference>
<evidence type="ECO:0000256" key="11">
    <source>
        <dbReference type="ARBA" id="ARBA00023180"/>
    </source>
</evidence>
<feature type="transmembrane region" description="Helical" evidence="13">
    <location>
        <begin position="198"/>
        <end position="221"/>
    </location>
</feature>
<feature type="transmembrane region" description="Helical" evidence="13">
    <location>
        <begin position="20"/>
        <end position="47"/>
    </location>
</feature>
<protein>
    <recommendedName>
        <fullName evidence="13">Vomeronasal type-1 receptor</fullName>
    </recommendedName>
</protein>
<keyword evidence="9 13" id="KW-0472">Membrane</keyword>
<evidence type="ECO:0000313" key="15">
    <source>
        <dbReference type="EMBL" id="ELR49536.1"/>
    </source>
</evidence>
<dbReference type="SUPFAM" id="SSF81321">
    <property type="entry name" value="Family A G protein-coupled receptor-like"/>
    <property type="match status" value="1"/>
</dbReference>
<evidence type="ECO:0000256" key="4">
    <source>
        <dbReference type="ARBA" id="ARBA00022475"/>
    </source>
</evidence>
<keyword evidence="4 13" id="KW-1003">Cell membrane</keyword>
<gene>
    <name evidence="15" type="ORF">M91_15010</name>
</gene>
<dbReference type="InterPro" id="IPR004072">
    <property type="entry name" value="Vmron_rcpt_1"/>
</dbReference>
<feature type="non-terminal residue" evidence="15">
    <location>
        <position position="1"/>
    </location>
</feature>
<dbReference type="Proteomes" id="UP000011080">
    <property type="component" value="Unassembled WGS sequence"/>
</dbReference>
<accession>L8I090</accession>